<evidence type="ECO:0000256" key="1">
    <source>
        <dbReference type="SAM" id="MobiDB-lite"/>
    </source>
</evidence>
<dbReference type="RefSeq" id="WP_087453536.1">
    <property type="nucleotide sequence ID" value="NZ_CP021417.2"/>
</dbReference>
<proteinExistence type="predicted"/>
<reference evidence="3 4" key="3">
    <citation type="journal article" date="2020" name="Int. J. Syst. Evol. Microbiol.">
        <title>Corynebacterium silvaticum sp. nov., a unique group of NTTB corynebacteria in wild boar and roe deer.</title>
        <authorList>
            <person name="Dangel A."/>
            <person name="Berger A."/>
            <person name="Rau J."/>
            <person name="Eisenberg T."/>
            <person name="Kampfer P."/>
            <person name="Margos G."/>
            <person name="Contzen M."/>
            <person name="Busse H.J."/>
            <person name="Konrad R."/>
            <person name="Peters M."/>
            <person name="Sting R."/>
            <person name="Sing A."/>
        </authorList>
    </citation>
    <scope>NUCLEOTIDE SEQUENCE [LARGE SCALE GENOMIC DNA]</scope>
    <source>
        <strain evidence="3 4">PO100/5</strain>
    </source>
</reference>
<dbReference type="InterPro" id="IPR009003">
    <property type="entry name" value="Peptidase_S1_PA"/>
</dbReference>
<evidence type="ECO:0000256" key="2">
    <source>
        <dbReference type="SAM" id="SignalP"/>
    </source>
</evidence>
<reference evidence="3 4" key="2">
    <citation type="journal article" date="2020" name="Antonie Van Leeuwenhoek">
        <title>Phylogenomic characterisation of a novel corynebacterial species pathogenic to animals.</title>
        <authorList>
            <person name="Moller J."/>
            <person name="Musella L."/>
            <person name="Melnikov V."/>
            <person name="Geissdorfer W."/>
            <person name="Burkovski A."/>
            <person name="Sangal V."/>
        </authorList>
    </citation>
    <scope>NUCLEOTIDE SEQUENCE [LARGE SCALE GENOMIC DNA]</scope>
    <source>
        <strain evidence="3 4">PO100/5</strain>
    </source>
</reference>
<evidence type="ECO:0000313" key="4">
    <source>
        <dbReference type="Proteomes" id="UP000195652"/>
    </source>
</evidence>
<reference evidence="3 4" key="4">
    <citation type="journal article" date="2020" name="PLoS ONE">
        <title>Taxonomic classification of strain PO100/5 shows a broader geographic distribution and genetic markers of the recently described Corynebacterium silvaticum.</title>
        <authorList>
            <person name="Viana M.V.C."/>
            <person name="Profeta R."/>
            <person name="da Silva A.L."/>
            <person name="Hurtado R."/>
            <person name="Cerqueira J.C."/>
            <person name="Ribeiro B.F.S."/>
            <person name="Almeida M.O."/>
            <person name="Morais-Rodrigues F."/>
            <person name="Soares S.C."/>
            <person name="Oliveira M."/>
            <person name="Tavares L."/>
            <person name="Figueiredo H."/>
            <person name="Wattam A.R."/>
            <person name="Barh D."/>
            <person name="Ghosh P."/>
            <person name="Silva A."/>
            <person name="Azevedo V."/>
        </authorList>
    </citation>
    <scope>NUCLEOTIDE SEQUENCE [LARGE SCALE GENOMIC DNA]</scope>
    <source>
        <strain evidence="3 4">PO100/5</strain>
    </source>
</reference>
<reference evidence="3 4" key="1">
    <citation type="journal article" date="2014" name="BMC Vet. Res.">
        <title>First report of Corynebacterium pseudotuberculosis from caseous lymphadenitis lesions in Black Alentejano pig (Sus scrofa domesticus).</title>
        <authorList>
            <person name="Oliveira M."/>
            <person name="Barroco C."/>
            <person name="Mottola C."/>
            <person name="Santos R."/>
            <person name="Lemsaddek A."/>
            <person name="Tavares L."/>
            <person name="Semedo-Lemsaddek T."/>
        </authorList>
    </citation>
    <scope>NUCLEOTIDE SEQUENCE [LARGE SCALE GENOMIC DNA]</scope>
    <source>
        <strain evidence="3 4">PO100/5</strain>
    </source>
</reference>
<dbReference type="AlphaFoldDB" id="A0A7Y4LI29"/>
<keyword evidence="4" id="KW-1185">Reference proteome</keyword>
<dbReference type="OrthoDB" id="4536940at2"/>
<accession>A0A7Y4LI29</accession>
<dbReference type="InterPro" id="IPR043504">
    <property type="entry name" value="Peptidase_S1_PA_chymotrypsin"/>
</dbReference>
<dbReference type="Proteomes" id="UP000195652">
    <property type="component" value="Chromosome"/>
</dbReference>
<keyword evidence="2" id="KW-0732">Signal</keyword>
<dbReference type="EMBL" id="CP021417">
    <property type="protein sequence ID" value="ARU45693.1"/>
    <property type="molecule type" value="Genomic_DNA"/>
</dbReference>
<feature type="signal peptide" evidence="2">
    <location>
        <begin position="1"/>
        <end position="30"/>
    </location>
</feature>
<name>A0A7Y4LI29_9CORY</name>
<dbReference type="GeneID" id="75007312"/>
<sequence>MRNRNHHTRRLFITAAITGMAVFGSPGAGASDIMPQQAPVSTWVNQVAEQLRGAGIVAPPVDPAAVASADAAVARMQSDMDAFNANVQAAGAQAQAALGQALQPHKPQAIHQTPTPRADTQPVHKDAQGRTIPEVVQREKTFEPIIDGPNYHWRTDLLSQFMAQHPGKVLNRVAGSWFNSPDIPAESLAAEQRGMSLYGPGTPVYVGKHSLCTVAATGHDAAGRAVAITAGHCGAVGQSVESADSWCIGPSGTVAVRGEHLDYSVIELGSNAQVTNEYNGIRVNSVGGHNPNTGETACKQGVATGHSCGHIWTKDARTSMSQICARQGDSGAPVIVGDRVVGIIKRGAINNQALACHTPWQGPMFMPTISTNMDAVLADINAKNGVGAGFKLVK</sequence>
<dbReference type="CDD" id="cd21112">
    <property type="entry name" value="alphaLP-like"/>
    <property type="match status" value="1"/>
</dbReference>
<gene>
    <name evidence="3" type="ORF">CBE74_03345</name>
</gene>
<feature type="region of interest" description="Disordered" evidence="1">
    <location>
        <begin position="109"/>
        <end position="128"/>
    </location>
</feature>
<dbReference type="Gene3D" id="2.40.10.10">
    <property type="entry name" value="Trypsin-like serine proteases"/>
    <property type="match status" value="2"/>
</dbReference>
<organism evidence="3 4">
    <name type="scientific">Corynebacterium silvaticum</name>
    <dbReference type="NCBI Taxonomy" id="2320431"/>
    <lineage>
        <taxon>Bacteria</taxon>
        <taxon>Bacillati</taxon>
        <taxon>Actinomycetota</taxon>
        <taxon>Actinomycetes</taxon>
        <taxon>Mycobacteriales</taxon>
        <taxon>Corynebacteriaceae</taxon>
        <taxon>Corynebacterium</taxon>
    </lineage>
</organism>
<evidence type="ECO:0000313" key="3">
    <source>
        <dbReference type="EMBL" id="ARU45693.1"/>
    </source>
</evidence>
<feature type="chain" id="PRO_5041182005" evidence="2">
    <location>
        <begin position="31"/>
        <end position="394"/>
    </location>
</feature>
<dbReference type="SUPFAM" id="SSF50494">
    <property type="entry name" value="Trypsin-like serine proteases"/>
    <property type="match status" value="1"/>
</dbReference>
<dbReference type="KEGG" id="csil:CBE74_03345"/>
<protein>
    <submittedName>
        <fullName evidence="3">S1 family peptidase</fullName>
    </submittedName>
</protein>